<evidence type="ECO:0000259" key="2">
    <source>
        <dbReference type="PROSITE" id="PS50846"/>
    </source>
</evidence>
<evidence type="ECO:0000313" key="3">
    <source>
        <dbReference type="EMBL" id="GGD87693.1"/>
    </source>
</evidence>
<dbReference type="PROSITE" id="PS50846">
    <property type="entry name" value="HMA_2"/>
    <property type="match status" value="1"/>
</dbReference>
<dbReference type="Gene3D" id="3.30.70.100">
    <property type="match status" value="1"/>
</dbReference>
<reference evidence="3" key="2">
    <citation type="submission" date="2020-09" db="EMBL/GenBank/DDBJ databases">
        <authorList>
            <person name="Sun Q."/>
            <person name="Zhou Y."/>
        </authorList>
    </citation>
    <scope>NUCLEOTIDE SEQUENCE</scope>
    <source>
        <strain evidence="3">CGMCC 1.15367</strain>
    </source>
</reference>
<sequence>MLKLKVQDMSCGHCVSSVTKAIKKVDPAADVRVDLGAGLVSVDTSAAVDAVRAAVEGAGYPSELAA</sequence>
<protein>
    <submittedName>
        <fullName evidence="3">Copper chaperone CopZ</fullName>
    </submittedName>
</protein>
<dbReference type="RefSeq" id="WP_188906458.1">
    <property type="nucleotide sequence ID" value="NZ_BMIQ01000001.1"/>
</dbReference>
<proteinExistence type="predicted"/>
<dbReference type="Pfam" id="PF00403">
    <property type="entry name" value="HMA"/>
    <property type="match status" value="1"/>
</dbReference>
<dbReference type="InterPro" id="IPR036163">
    <property type="entry name" value="HMA_dom_sf"/>
</dbReference>
<dbReference type="InterPro" id="IPR017969">
    <property type="entry name" value="Heavy-metal-associated_CS"/>
</dbReference>
<dbReference type="SUPFAM" id="SSF55008">
    <property type="entry name" value="HMA, heavy metal-associated domain"/>
    <property type="match status" value="1"/>
</dbReference>
<keyword evidence="4" id="KW-1185">Reference proteome</keyword>
<name>A0A916ZDF5_9HYPH</name>
<dbReference type="Proteomes" id="UP000644699">
    <property type="component" value="Unassembled WGS sequence"/>
</dbReference>
<organism evidence="3 4">
    <name type="scientific">Aureimonas endophytica</name>
    <dbReference type="NCBI Taxonomy" id="2027858"/>
    <lineage>
        <taxon>Bacteria</taxon>
        <taxon>Pseudomonadati</taxon>
        <taxon>Pseudomonadota</taxon>
        <taxon>Alphaproteobacteria</taxon>
        <taxon>Hyphomicrobiales</taxon>
        <taxon>Aurantimonadaceae</taxon>
        <taxon>Aureimonas</taxon>
    </lineage>
</organism>
<dbReference type="EMBL" id="BMIQ01000001">
    <property type="protein sequence ID" value="GGD87693.1"/>
    <property type="molecule type" value="Genomic_DNA"/>
</dbReference>
<keyword evidence="1" id="KW-0479">Metal-binding</keyword>
<feature type="domain" description="HMA" evidence="2">
    <location>
        <begin position="1"/>
        <end position="63"/>
    </location>
</feature>
<dbReference type="CDD" id="cd00371">
    <property type="entry name" value="HMA"/>
    <property type="match status" value="1"/>
</dbReference>
<dbReference type="GO" id="GO:0046872">
    <property type="term" value="F:metal ion binding"/>
    <property type="evidence" value="ECO:0007669"/>
    <property type="project" value="UniProtKB-KW"/>
</dbReference>
<comment type="caution">
    <text evidence="3">The sequence shown here is derived from an EMBL/GenBank/DDBJ whole genome shotgun (WGS) entry which is preliminary data.</text>
</comment>
<gene>
    <name evidence="3" type="ORF">GCM10011390_03020</name>
</gene>
<dbReference type="PROSITE" id="PS01047">
    <property type="entry name" value="HMA_1"/>
    <property type="match status" value="1"/>
</dbReference>
<reference evidence="3" key="1">
    <citation type="journal article" date="2014" name="Int. J. Syst. Evol. Microbiol.">
        <title>Complete genome sequence of Corynebacterium casei LMG S-19264T (=DSM 44701T), isolated from a smear-ripened cheese.</title>
        <authorList>
            <consortium name="US DOE Joint Genome Institute (JGI-PGF)"/>
            <person name="Walter F."/>
            <person name="Albersmeier A."/>
            <person name="Kalinowski J."/>
            <person name="Ruckert C."/>
        </authorList>
    </citation>
    <scope>NUCLEOTIDE SEQUENCE</scope>
    <source>
        <strain evidence="3">CGMCC 1.15367</strain>
    </source>
</reference>
<dbReference type="AlphaFoldDB" id="A0A916ZDF5"/>
<accession>A0A916ZDF5</accession>
<evidence type="ECO:0000256" key="1">
    <source>
        <dbReference type="ARBA" id="ARBA00022723"/>
    </source>
</evidence>
<dbReference type="InterPro" id="IPR006121">
    <property type="entry name" value="HMA_dom"/>
</dbReference>
<evidence type="ECO:0000313" key="4">
    <source>
        <dbReference type="Proteomes" id="UP000644699"/>
    </source>
</evidence>